<keyword evidence="7" id="KW-1185">Reference proteome</keyword>
<dbReference type="CDD" id="cd08432">
    <property type="entry name" value="PBP2_GcdR_TrpI_HvrB_AmpR_like"/>
    <property type="match status" value="1"/>
</dbReference>
<evidence type="ECO:0000256" key="3">
    <source>
        <dbReference type="ARBA" id="ARBA00023125"/>
    </source>
</evidence>
<dbReference type="PANTHER" id="PTHR30537:SF74">
    <property type="entry name" value="HTH-TYPE TRANSCRIPTIONAL REGULATOR TRPI"/>
    <property type="match status" value="1"/>
</dbReference>
<accession>A0A916W5B8</accession>
<protein>
    <submittedName>
        <fullName evidence="6">Transcriptional regulator</fullName>
    </submittedName>
</protein>
<dbReference type="Gene3D" id="1.10.10.10">
    <property type="entry name" value="Winged helix-like DNA-binding domain superfamily/Winged helix DNA-binding domain"/>
    <property type="match status" value="1"/>
</dbReference>
<dbReference type="Pfam" id="PF03466">
    <property type="entry name" value="LysR_substrate"/>
    <property type="match status" value="1"/>
</dbReference>
<dbReference type="PROSITE" id="PS50931">
    <property type="entry name" value="HTH_LYSR"/>
    <property type="match status" value="1"/>
</dbReference>
<proteinExistence type="inferred from homology"/>
<keyword evidence="2" id="KW-0805">Transcription regulation</keyword>
<reference evidence="6" key="2">
    <citation type="submission" date="2020-09" db="EMBL/GenBank/DDBJ databases">
        <authorList>
            <person name="Sun Q."/>
            <person name="Zhou Y."/>
        </authorList>
    </citation>
    <scope>NUCLEOTIDE SEQUENCE</scope>
    <source>
        <strain evidence="6">CGMCC 1.15320</strain>
    </source>
</reference>
<dbReference type="GO" id="GO:0006351">
    <property type="term" value="P:DNA-templated transcription"/>
    <property type="evidence" value="ECO:0007669"/>
    <property type="project" value="TreeGrafter"/>
</dbReference>
<dbReference type="GO" id="GO:0043565">
    <property type="term" value="F:sequence-specific DNA binding"/>
    <property type="evidence" value="ECO:0007669"/>
    <property type="project" value="TreeGrafter"/>
</dbReference>
<sequence>MDKGYLNMPLNPLRAFAIAARHKTFTAAAAYMGVSQVAISRQVSILEKYLNVQLFERGTRSVTLTQVGRALSYEITGLFDDLEAATRRVLERENDSTIRLRIYPTTAHYWLMPRLADFKSRYPEYRIRLDTAVEPLDFRGTHLDVAIQIGRGDWSNARSHKMMDATLDVVCSPAYLAAAGDLSSPGKLNADDLLHSRYRRDEWSRWLEANSVSNIDHRRGIEYESSLLTYTAARSGLGLAIAQLEYLEEELAQGHLIRPFELPVKADSAFYVVWPTLTSLSTKTRHFIDWVLEQAGQQPQFFRKGSRGNSARQLQQ</sequence>
<organism evidence="6 7">
    <name type="scientific">Nitratireductor aestuarii</name>
    <dbReference type="NCBI Taxonomy" id="1735103"/>
    <lineage>
        <taxon>Bacteria</taxon>
        <taxon>Pseudomonadati</taxon>
        <taxon>Pseudomonadota</taxon>
        <taxon>Alphaproteobacteria</taxon>
        <taxon>Hyphomicrobiales</taxon>
        <taxon>Phyllobacteriaceae</taxon>
        <taxon>Nitratireductor</taxon>
    </lineage>
</organism>
<evidence type="ECO:0000256" key="1">
    <source>
        <dbReference type="ARBA" id="ARBA00009437"/>
    </source>
</evidence>
<evidence type="ECO:0000256" key="4">
    <source>
        <dbReference type="ARBA" id="ARBA00023163"/>
    </source>
</evidence>
<dbReference type="Pfam" id="PF00126">
    <property type="entry name" value="HTH_1"/>
    <property type="match status" value="1"/>
</dbReference>
<dbReference type="PANTHER" id="PTHR30537">
    <property type="entry name" value="HTH-TYPE TRANSCRIPTIONAL REGULATOR"/>
    <property type="match status" value="1"/>
</dbReference>
<feature type="domain" description="HTH lysR-type" evidence="5">
    <location>
        <begin position="8"/>
        <end position="65"/>
    </location>
</feature>
<dbReference type="InterPro" id="IPR000847">
    <property type="entry name" value="LysR_HTH_N"/>
</dbReference>
<dbReference type="PRINTS" id="PR00039">
    <property type="entry name" value="HTHLYSR"/>
</dbReference>
<dbReference type="AlphaFoldDB" id="A0A916W5B8"/>
<reference evidence="6" key="1">
    <citation type="journal article" date="2014" name="Int. J. Syst. Evol. Microbiol.">
        <title>Complete genome sequence of Corynebacterium casei LMG S-19264T (=DSM 44701T), isolated from a smear-ripened cheese.</title>
        <authorList>
            <consortium name="US DOE Joint Genome Institute (JGI-PGF)"/>
            <person name="Walter F."/>
            <person name="Albersmeier A."/>
            <person name="Kalinowski J."/>
            <person name="Ruckert C."/>
        </authorList>
    </citation>
    <scope>NUCLEOTIDE SEQUENCE</scope>
    <source>
        <strain evidence="6">CGMCC 1.15320</strain>
    </source>
</reference>
<evidence type="ECO:0000256" key="2">
    <source>
        <dbReference type="ARBA" id="ARBA00023015"/>
    </source>
</evidence>
<dbReference type="InterPro" id="IPR058163">
    <property type="entry name" value="LysR-type_TF_proteobact-type"/>
</dbReference>
<dbReference type="SUPFAM" id="SSF46785">
    <property type="entry name" value="Winged helix' DNA-binding domain"/>
    <property type="match status" value="1"/>
</dbReference>
<comment type="caution">
    <text evidence="6">The sequence shown here is derived from an EMBL/GenBank/DDBJ whole genome shotgun (WGS) entry which is preliminary data.</text>
</comment>
<dbReference type="FunFam" id="1.10.10.10:FF:000001">
    <property type="entry name" value="LysR family transcriptional regulator"/>
    <property type="match status" value="1"/>
</dbReference>
<evidence type="ECO:0000313" key="6">
    <source>
        <dbReference type="EMBL" id="GGA67560.1"/>
    </source>
</evidence>
<dbReference type="Gene3D" id="3.40.190.10">
    <property type="entry name" value="Periplasmic binding protein-like II"/>
    <property type="match status" value="2"/>
</dbReference>
<dbReference type="InterPro" id="IPR005119">
    <property type="entry name" value="LysR_subst-bd"/>
</dbReference>
<keyword evidence="3" id="KW-0238">DNA-binding</keyword>
<gene>
    <name evidence="6" type="ORF">GCM10011385_21810</name>
</gene>
<dbReference type="SUPFAM" id="SSF53850">
    <property type="entry name" value="Periplasmic binding protein-like II"/>
    <property type="match status" value="1"/>
</dbReference>
<dbReference type="Proteomes" id="UP000636264">
    <property type="component" value="Unassembled WGS sequence"/>
</dbReference>
<dbReference type="InterPro" id="IPR036390">
    <property type="entry name" value="WH_DNA-bd_sf"/>
</dbReference>
<comment type="similarity">
    <text evidence="1">Belongs to the LysR transcriptional regulatory family.</text>
</comment>
<dbReference type="InterPro" id="IPR036388">
    <property type="entry name" value="WH-like_DNA-bd_sf"/>
</dbReference>
<evidence type="ECO:0000259" key="5">
    <source>
        <dbReference type="PROSITE" id="PS50931"/>
    </source>
</evidence>
<keyword evidence="4" id="KW-0804">Transcription</keyword>
<evidence type="ECO:0000313" key="7">
    <source>
        <dbReference type="Proteomes" id="UP000636264"/>
    </source>
</evidence>
<name>A0A916W5B8_9HYPH</name>
<dbReference type="EMBL" id="BMIF01000006">
    <property type="protein sequence ID" value="GGA67560.1"/>
    <property type="molecule type" value="Genomic_DNA"/>
</dbReference>
<dbReference type="GO" id="GO:0003700">
    <property type="term" value="F:DNA-binding transcription factor activity"/>
    <property type="evidence" value="ECO:0007669"/>
    <property type="project" value="InterPro"/>
</dbReference>